<accession>A0A2G9QDN3</accession>
<gene>
    <name evidence="1" type="ORF">AB205_0074810</name>
</gene>
<dbReference type="EMBL" id="KZ004076">
    <property type="protein sequence ID" value="PIO13729.1"/>
    <property type="molecule type" value="Genomic_DNA"/>
</dbReference>
<name>A0A2G9QDN3_AQUCT</name>
<evidence type="ECO:0000313" key="2">
    <source>
        <dbReference type="Proteomes" id="UP000228934"/>
    </source>
</evidence>
<reference evidence="2" key="1">
    <citation type="journal article" date="2017" name="Nat. Commun.">
        <title>The North American bullfrog draft genome provides insight into hormonal regulation of long noncoding RNA.</title>
        <authorList>
            <person name="Hammond S.A."/>
            <person name="Warren R.L."/>
            <person name="Vandervalk B.P."/>
            <person name="Kucuk E."/>
            <person name="Khan H."/>
            <person name="Gibb E.A."/>
            <person name="Pandoh P."/>
            <person name="Kirk H."/>
            <person name="Zhao Y."/>
            <person name="Jones M."/>
            <person name="Mungall A.J."/>
            <person name="Coope R."/>
            <person name="Pleasance S."/>
            <person name="Moore R.A."/>
            <person name="Holt R.A."/>
            <person name="Round J.M."/>
            <person name="Ohora S."/>
            <person name="Walle B.V."/>
            <person name="Veldhoen N."/>
            <person name="Helbing C.C."/>
            <person name="Birol I."/>
        </authorList>
    </citation>
    <scope>NUCLEOTIDE SEQUENCE [LARGE SCALE GENOMIC DNA]</scope>
</reference>
<proteinExistence type="predicted"/>
<dbReference type="Proteomes" id="UP000228934">
    <property type="component" value="Unassembled WGS sequence"/>
</dbReference>
<sequence>MCYPQATVAVCGHGYFCLSSGGDPFPTVPSIVNILPFSTSPFVDILTLELLLKSGYNSTKRIERLHATTCKHMFEFSLDFVSYPQCFIS</sequence>
<evidence type="ECO:0000313" key="1">
    <source>
        <dbReference type="EMBL" id="PIO13729.1"/>
    </source>
</evidence>
<dbReference type="AlphaFoldDB" id="A0A2G9QDN3"/>
<protein>
    <submittedName>
        <fullName evidence="1">Uncharacterized protein</fullName>
    </submittedName>
</protein>
<keyword evidence="2" id="KW-1185">Reference proteome</keyword>
<organism evidence="1 2">
    <name type="scientific">Aquarana catesbeiana</name>
    <name type="common">American bullfrog</name>
    <name type="synonym">Rana catesbeiana</name>
    <dbReference type="NCBI Taxonomy" id="8400"/>
    <lineage>
        <taxon>Eukaryota</taxon>
        <taxon>Metazoa</taxon>
        <taxon>Chordata</taxon>
        <taxon>Craniata</taxon>
        <taxon>Vertebrata</taxon>
        <taxon>Euteleostomi</taxon>
        <taxon>Amphibia</taxon>
        <taxon>Batrachia</taxon>
        <taxon>Anura</taxon>
        <taxon>Neobatrachia</taxon>
        <taxon>Ranoidea</taxon>
        <taxon>Ranidae</taxon>
        <taxon>Aquarana</taxon>
    </lineage>
</organism>